<dbReference type="PANTHER" id="PTHR12544">
    <property type="entry name" value="GLUTAMINASE"/>
    <property type="match status" value="1"/>
</dbReference>
<dbReference type="GO" id="GO:0006543">
    <property type="term" value="P:L-glutamine catabolic process"/>
    <property type="evidence" value="ECO:0007669"/>
    <property type="project" value="TreeGrafter"/>
</dbReference>
<protein>
    <recommendedName>
        <fullName evidence="3">glutaminase</fullName>
        <ecNumber evidence="3">3.5.1.2</ecNumber>
    </recommendedName>
    <alternativeName>
        <fullName evidence="8">L-glutamine amidohydrolase</fullName>
    </alternativeName>
</protein>
<dbReference type="GO" id="GO:0004359">
    <property type="term" value="F:glutaminase activity"/>
    <property type="evidence" value="ECO:0007669"/>
    <property type="project" value="UniProtKB-EC"/>
</dbReference>
<dbReference type="NCBIfam" id="TIGR03814">
    <property type="entry name" value="Gln_ase"/>
    <property type="match status" value="1"/>
</dbReference>
<dbReference type="SUPFAM" id="SSF48403">
    <property type="entry name" value="Ankyrin repeat"/>
    <property type="match status" value="1"/>
</dbReference>
<evidence type="ECO:0000256" key="2">
    <source>
        <dbReference type="ARBA" id="ARBA00011881"/>
    </source>
</evidence>
<sequence>MIENLNNLKNEEFPDGHIDNLSLSRVQFQRVVQDNIALLSKAFKNQFVIPEFAHFTKQIRGIYNHCKNIDTGKVASYIPQLARYDPKLFAVSICTVDGQRFSLGDVEMPFTMQSSSKPFTYAVCLNQLGRDIVHNYVGQEPSGRMFNELTLDNNNKPHNPLLNSGAIMSAAILLYLVNPEMKMSEKFDFVSDYIKRIAGGEFLSFNNSVFLSERETADRNYALTYYMNENKCFPKGFNLQDCLDFYFQTCSMEVNCDSMAVMGATLANGGVCPITNEEVLKPESVRDVLSLMHSCGMYNYSGQFAFNVGLPSKSGVSGSLVLVVPNVMGIGLWSPPLDSLGNTVRGVQFAKEFVKLFNFHRFDNLINLSGRKIDPRLFKDEQSRQSTLCLLYSATTGDLTALKRFYYNTNTNMNSSNYDGRTALHLACAEGHLNCVQFLVETCKGNPLLRDRWGFTPVIEAKRFRHEKVVQYLMQYLEEHYPLKNDNTPGFKTA</sequence>
<accession>A0A553PRK5</accession>
<evidence type="ECO:0000313" key="12">
    <source>
        <dbReference type="Proteomes" id="UP000318571"/>
    </source>
</evidence>
<feature type="domain" description="Glutaminase EF-hand" evidence="10">
    <location>
        <begin position="1"/>
        <end position="50"/>
    </location>
</feature>
<dbReference type="OMA" id="FACPLSG"/>
<dbReference type="SMART" id="SM00248">
    <property type="entry name" value="ANK"/>
    <property type="match status" value="2"/>
</dbReference>
<organism evidence="11 12">
    <name type="scientific">Tigriopus californicus</name>
    <name type="common">Marine copepod</name>
    <dbReference type="NCBI Taxonomy" id="6832"/>
    <lineage>
        <taxon>Eukaryota</taxon>
        <taxon>Metazoa</taxon>
        <taxon>Ecdysozoa</taxon>
        <taxon>Arthropoda</taxon>
        <taxon>Crustacea</taxon>
        <taxon>Multicrustacea</taxon>
        <taxon>Hexanauplia</taxon>
        <taxon>Copepoda</taxon>
        <taxon>Harpacticoida</taxon>
        <taxon>Harpacticidae</taxon>
        <taxon>Tigriopus</taxon>
    </lineage>
</organism>
<dbReference type="FunFam" id="3.40.710.10:FF:000008">
    <property type="entry name" value="Glutaminase, isoform E"/>
    <property type="match status" value="1"/>
</dbReference>
<comment type="similarity">
    <text evidence="1">Belongs to the glutaminase family.</text>
</comment>
<evidence type="ECO:0000256" key="5">
    <source>
        <dbReference type="ARBA" id="ARBA00022801"/>
    </source>
</evidence>
<dbReference type="InterPro" id="IPR036770">
    <property type="entry name" value="Ankyrin_rpt-contain_sf"/>
</dbReference>
<evidence type="ECO:0000313" key="11">
    <source>
        <dbReference type="EMBL" id="TRY80300.1"/>
    </source>
</evidence>
<evidence type="ECO:0000256" key="7">
    <source>
        <dbReference type="ARBA" id="ARBA00049534"/>
    </source>
</evidence>
<comment type="subunit">
    <text evidence="2">Homotetramer.</text>
</comment>
<dbReference type="OrthoDB" id="9995210at2759"/>
<gene>
    <name evidence="11" type="ORF">TCAL_04316</name>
</gene>
<dbReference type="EC" id="3.5.1.2" evidence="3"/>
<name>A0A553PRK5_TIGCA</name>
<keyword evidence="12" id="KW-1185">Reference proteome</keyword>
<dbReference type="Proteomes" id="UP000318571">
    <property type="component" value="Chromosome 12"/>
</dbReference>
<dbReference type="InterPro" id="IPR015868">
    <property type="entry name" value="Glutaminase"/>
</dbReference>
<evidence type="ECO:0000256" key="4">
    <source>
        <dbReference type="ARBA" id="ARBA00022737"/>
    </source>
</evidence>
<dbReference type="InterPro" id="IPR041541">
    <property type="entry name" value="Glutaminase_EF-hand"/>
</dbReference>
<dbReference type="Pfam" id="PF17959">
    <property type="entry name" value="EF-hand_14"/>
    <property type="match status" value="1"/>
</dbReference>
<dbReference type="Pfam" id="PF12796">
    <property type="entry name" value="Ank_2"/>
    <property type="match status" value="1"/>
</dbReference>
<dbReference type="SUPFAM" id="SSF56601">
    <property type="entry name" value="beta-lactamase/transpeptidase-like"/>
    <property type="match status" value="1"/>
</dbReference>
<keyword evidence="6 9" id="KW-0040">ANK repeat</keyword>
<dbReference type="STRING" id="6832.A0A553PRK5"/>
<dbReference type="PROSITE" id="PS50088">
    <property type="entry name" value="ANK_REPEAT"/>
    <property type="match status" value="1"/>
</dbReference>
<evidence type="ECO:0000256" key="6">
    <source>
        <dbReference type="ARBA" id="ARBA00023043"/>
    </source>
</evidence>
<dbReference type="PANTHER" id="PTHR12544:SF29">
    <property type="entry name" value="GLUTAMINASE"/>
    <property type="match status" value="1"/>
</dbReference>
<dbReference type="FunFam" id="1.25.40.20:FF:000069">
    <property type="entry name" value="Glutaminase, isoform E"/>
    <property type="match status" value="1"/>
</dbReference>
<proteinExistence type="inferred from homology"/>
<comment type="catalytic activity">
    <reaction evidence="7">
        <text>L-glutamine + H2O = L-glutamate + NH4(+)</text>
        <dbReference type="Rhea" id="RHEA:15889"/>
        <dbReference type="ChEBI" id="CHEBI:15377"/>
        <dbReference type="ChEBI" id="CHEBI:28938"/>
        <dbReference type="ChEBI" id="CHEBI:29985"/>
        <dbReference type="ChEBI" id="CHEBI:58359"/>
        <dbReference type="EC" id="3.5.1.2"/>
    </reaction>
</comment>
<evidence type="ECO:0000256" key="8">
    <source>
        <dbReference type="ARBA" id="ARBA00077251"/>
    </source>
</evidence>
<dbReference type="InterPro" id="IPR002110">
    <property type="entry name" value="Ankyrin_rpt"/>
</dbReference>
<dbReference type="Pfam" id="PF04960">
    <property type="entry name" value="Glutaminase"/>
    <property type="match status" value="1"/>
</dbReference>
<evidence type="ECO:0000259" key="10">
    <source>
        <dbReference type="Pfam" id="PF17959"/>
    </source>
</evidence>
<feature type="repeat" description="ANK" evidence="9">
    <location>
        <begin position="419"/>
        <end position="441"/>
    </location>
</feature>
<keyword evidence="5" id="KW-0378">Hydrolase</keyword>
<dbReference type="Gene3D" id="1.25.40.20">
    <property type="entry name" value="Ankyrin repeat-containing domain"/>
    <property type="match status" value="1"/>
</dbReference>
<dbReference type="Gene3D" id="3.40.710.10">
    <property type="entry name" value="DD-peptidase/beta-lactamase superfamily"/>
    <property type="match status" value="1"/>
</dbReference>
<dbReference type="GO" id="GO:0006537">
    <property type="term" value="P:glutamate biosynthetic process"/>
    <property type="evidence" value="ECO:0007669"/>
    <property type="project" value="TreeGrafter"/>
</dbReference>
<dbReference type="PROSITE" id="PS50297">
    <property type="entry name" value="ANK_REP_REGION"/>
    <property type="match status" value="1"/>
</dbReference>
<dbReference type="EMBL" id="VCGU01000001">
    <property type="protein sequence ID" value="TRY80300.1"/>
    <property type="molecule type" value="Genomic_DNA"/>
</dbReference>
<comment type="caution">
    <text evidence="11">The sequence shown here is derived from an EMBL/GenBank/DDBJ whole genome shotgun (WGS) entry which is preliminary data.</text>
</comment>
<dbReference type="HAMAP" id="MF_00313">
    <property type="entry name" value="Glutaminase"/>
    <property type="match status" value="1"/>
</dbReference>
<evidence type="ECO:0000256" key="1">
    <source>
        <dbReference type="ARBA" id="ARBA00011076"/>
    </source>
</evidence>
<dbReference type="AlphaFoldDB" id="A0A553PRK5"/>
<dbReference type="InterPro" id="IPR012338">
    <property type="entry name" value="Beta-lactam/transpept-like"/>
</dbReference>
<keyword evidence="4" id="KW-0677">Repeat</keyword>
<evidence type="ECO:0000256" key="3">
    <source>
        <dbReference type="ARBA" id="ARBA00012918"/>
    </source>
</evidence>
<reference evidence="11 12" key="1">
    <citation type="journal article" date="2018" name="Nat. Ecol. Evol.">
        <title>Genomic signatures of mitonuclear coevolution across populations of Tigriopus californicus.</title>
        <authorList>
            <person name="Barreto F.S."/>
            <person name="Watson E.T."/>
            <person name="Lima T.G."/>
            <person name="Willett C.S."/>
            <person name="Edmands S."/>
            <person name="Li W."/>
            <person name="Burton R.S."/>
        </authorList>
    </citation>
    <scope>NUCLEOTIDE SEQUENCE [LARGE SCALE GENOMIC DNA]</scope>
    <source>
        <strain evidence="11 12">San Diego</strain>
    </source>
</reference>
<evidence type="ECO:0000256" key="9">
    <source>
        <dbReference type="PROSITE-ProRule" id="PRU00023"/>
    </source>
</evidence>